<proteinExistence type="predicted"/>
<evidence type="ECO:0000256" key="2">
    <source>
        <dbReference type="ARBA" id="ARBA00012528"/>
    </source>
</evidence>
<dbReference type="EC" id="2.7.7.65" evidence="2"/>
<dbReference type="NCBIfam" id="TIGR00254">
    <property type="entry name" value="GGDEF"/>
    <property type="match status" value="1"/>
</dbReference>
<dbReference type="InterPro" id="IPR043128">
    <property type="entry name" value="Rev_trsase/Diguanyl_cyclase"/>
</dbReference>
<dbReference type="SUPFAM" id="SSF55073">
    <property type="entry name" value="Nucleotide cyclase"/>
    <property type="match status" value="1"/>
</dbReference>
<gene>
    <name evidence="6" type="ORF">IDAT_03800</name>
</gene>
<dbReference type="RefSeq" id="WP_034730635.1">
    <property type="nucleotide sequence ID" value="NZ_JPIN01000002.1"/>
</dbReference>
<dbReference type="PANTHER" id="PTHR45138">
    <property type="entry name" value="REGULATORY COMPONENTS OF SENSORY TRANSDUCTION SYSTEM"/>
    <property type="match status" value="1"/>
</dbReference>
<feature type="transmembrane region" description="Helical" evidence="4">
    <location>
        <begin position="155"/>
        <end position="177"/>
    </location>
</feature>
<dbReference type="PANTHER" id="PTHR45138:SF9">
    <property type="entry name" value="DIGUANYLATE CYCLASE DGCM-RELATED"/>
    <property type="match status" value="1"/>
</dbReference>
<keyword evidence="7" id="KW-1185">Reference proteome</keyword>
<dbReference type="Proteomes" id="UP000053718">
    <property type="component" value="Unassembled WGS sequence"/>
</dbReference>
<evidence type="ECO:0000256" key="3">
    <source>
        <dbReference type="ARBA" id="ARBA00034247"/>
    </source>
</evidence>
<dbReference type="InterPro" id="IPR029787">
    <property type="entry name" value="Nucleotide_cyclase"/>
</dbReference>
<dbReference type="SMART" id="SM00267">
    <property type="entry name" value="GGDEF"/>
    <property type="match status" value="1"/>
</dbReference>
<comment type="caution">
    <text evidence="6">The sequence shown here is derived from an EMBL/GenBank/DDBJ whole genome shotgun (WGS) entry which is preliminary data.</text>
</comment>
<comment type="catalytic activity">
    <reaction evidence="3">
        <text>2 GTP = 3',3'-c-di-GMP + 2 diphosphate</text>
        <dbReference type="Rhea" id="RHEA:24898"/>
        <dbReference type="ChEBI" id="CHEBI:33019"/>
        <dbReference type="ChEBI" id="CHEBI:37565"/>
        <dbReference type="ChEBI" id="CHEBI:58805"/>
        <dbReference type="EC" id="2.7.7.65"/>
    </reaction>
</comment>
<evidence type="ECO:0000313" key="7">
    <source>
        <dbReference type="Proteomes" id="UP000053718"/>
    </source>
</evidence>
<dbReference type="STRING" id="1517416.IDAT_03800"/>
<reference evidence="6 7" key="1">
    <citation type="submission" date="2014-06" db="EMBL/GenBank/DDBJ databases">
        <title>Draft genome sequence of Idiomarina sp. MCCC 1A10513.</title>
        <authorList>
            <person name="Du J."/>
            <person name="Lai Q."/>
            <person name="Shao Z."/>
        </authorList>
    </citation>
    <scope>NUCLEOTIDE SEQUENCE [LARGE SCALE GENOMIC DNA]</scope>
    <source>
        <strain evidence="6 7">MCCC 1A10513</strain>
    </source>
</reference>
<dbReference type="EMBL" id="JPIN01000002">
    <property type="protein sequence ID" value="KFZ29481.1"/>
    <property type="molecule type" value="Genomic_DNA"/>
</dbReference>
<comment type="cofactor">
    <cofactor evidence="1">
        <name>Mg(2+)</name>
        <dbReference type="ChEBI" id="CHEBI:18420"/>
    </cofactor>
</comment>
<keyword evidence="4" id="KW-0472">Membrane</keyword>
<dbReference type="AlphaFoldDB" id="A0A094JA71"/>
<organism evidence="6 7">
    <name type="scientific">Pseudidiomarina atlantica</name>
    <dbReference type="NCBI Taxonomy" id="1517416"/>
    <lineage>
        <taxon>Bacteria</taxon>
        <taxon>Pseudomonadati</taxon>
        <taxon>Pseudomonadota</taxon>
        <taxon>Gammaproteobacteria</taxon>
        <taxon>Alteromonadales</taxon>
        <taxon>Idiomarinaceae</taxon>
        <taxon>Pseudidiomarina</taxon>
    </lineage>
</organism>
<dbReference type="InterPro" id="IPR000160">
    <property type="entry name" value="GGDEF_dom"/>
</dbReference>
<feature type="transmembrane region" description="Helical" evidence="4">
    <location>
        <begin position="97"/>
        <end position="112"/>
    </location>
</feature>
<dbReference type="OrthoDB" id="9812260at2"/>
<dbReference type="PROSITE" id="PS50887">
    <property type="entry name" value="GGDEF"/>
    <property type="match status" value="1"/>
</dbReference>
<dbReference type="FunFam" id="3.30.70.270:FF:000001">
    <property type="entry name" value="Diguanylate cyclase domain protein"/>
    <property type="match status" value="1"/>
</dbReference>
<accession>A0A094JA71</accession>
<feature type="transmembrane region" description="Helical" evidence="4">
    <location>
        <begin position="71"/>
        <end position="91"/>
    </location>
</feature>
<sequence>MNRTERRTTPSARPQFWRVALRTCVIAGSTNLLFLLIFLAVGSPILAWVSVGSMTVYAIAYWAIRQRKNKLGVGLIWSEVVIHAALGILLIGWGSGFHYYLLVFIPALAVTLKRSKAIAALLVLWVLYTGLFVMSELIPPLQPLVSRAALDGVNLFNLTVVFAMFSYLALFYIETVIEGQRALRKLASTDMLTGLKNRRHMTEVGEAEISRAERFAMPLSVLLIDADHFKLINDIFSHQKGDEVLCCLTKLLRTELRQHDVIGRWGGEEFLVLLPNTTLENAQLLAERIRGTVKDFRWQELLKDELAVSISIGVTQLLPNETLNRLINRADKALHSSKANGRNRVTAVAA</sequence>
<evidence type="ECO:0000313" key="6">
    <source>
        <dbReference type="EMBL" id="KFZ29481.1"/>
    </source>
</evidence>
<dbReference type="eggNOG" id="COG3706">
    <property type="taxonomic scope" value="Bacteria"/>
</dbReference>
<dbReference type="GO" id="GO:0052621">
    <property type="term" value="F:diguanylate cyclase activity"/>
    <property type="evidence" value="ECO:0007669"/>
    <property type="project" value="UniProtKB-EC"/>
</dbReference>
<evidence type="ECO:0000256" key="1">
    <source>
        <dbReference type="ARBA" id="ARBA00001946"/>
    </source>
</evidence>
<keyword evidence="4" id="KW-1133">Transmembrane helix</keyword>
<keyword evidence="4" id="KW-0812">Transmembrane</keyword>
<name>A0A094JA71_9GAMM</name>
<dbReference type="Gene3D" id="3.30.70.270">
    <property type="match status" value="1"/>
</dbReference>
<feature type="domain" description="GGDEF" evidence="5">
    <location>
        <begin position="217"/>
        <end position="350"/>
    </location>
</feature>
<dbReference type="Pfam" id="PF00990">
    <property type="entry name" value="GGDEF"/>
    <property type="match status" value="1"/>
</dbReference>
<feature type="transmembrane region" description="Helical" evidence="4">
    <location>
        <begin position="117"/>
        <end position="135"/>
    </location>
</feature>
<dbReference type="CDD" id="cd01949">
    <property type="entry name" value="GGDEF"/>
    <property type="match status" value="1"/>
</dbReference>
<feature type="transmembrane region" description="Helical" evidence="4">
    <location>
        <begin position="45"/>
        <end position="64"/>
    </location>
</feature>
<evidence type="ECO:0000256" key="4">
    <source>
        <dbReference type="SAM" id="Phobius"/>
    </source>
</evidence>
<feature type="transmembrane region" description="Helical" evidence="4">
    <location>
        <begin position="20"/>
        <end position="39"/>
    </location>
</feature>
<dbReference type="InterPro" id="IPR050469">
    <property type="entry name" value="Diguanylate_Cyclase"/>
</dbReference>
<protein>
    <recommendedName>
        <fullName evidence="2">diguanylate cyclase</fullName>
        <ecNumber evidence="2">2.7.7.65</ecNumber>
    </recommendedName>
</protein>
<evidence type="ECO:0000259" key="5">
    <source>
        <dbReference type="PROSITE" id="PS50887"/>
    </source>
</evidence>